<gene>
    <name evidence="1" type="ORF">IE37_01890</name>
</gene>
<dbReference type="OrthoDB" id="9805037at2"/>
<dbReference type="Proteomes" id="UP000245720">
    <property type="component" value="Unassembled WGS sequence"/>
</dbReference>
<organism evidence="1 2">
    <name type="scientific">Ruminococcus flavefaciens</name>
    <dbReference type="NCBI Taxonomy" id="1265"/>
    <lineage>
        <taxon>Bacteria</taxon>
        <taxon>Bacillati</taxon>
        <taxon>Bacillota</taxon>
        <taxon>Clostridia</taxon>
        <taxon>Eubacteriales</taxon>
        <taxon>Oscillospiraceae</taxon>
        <taxon>Ruminococcus</taxon>
    </lineage>
</organism>
<evidence type="ECO:0000313" key="1">
    <source>
        <dbReference type="EMBL" id="PWJ12200.1"/>
    </source>
</evidence>
<dbReference type="STRING" id="1265.SAMN02910280_1207"/>
<accession>A0A1K1WRF1</accession>
<name>A0A1K1WRF1_RUMFL</name>
<dbReference type="InterPro" id="IPR024269">
    <property type="entry name" value="DUF3791"/>
</dbReference>
<protein>
    <submittedName>
        <fullName evidence="1">Uncharacterized protein DUF3791</fullName>
    </submittedName>
</protein>
<evidence type="ECO:0000313" key="2">
    <source>
        <dbReference type="Proteomes" id="UP000245720"/>
    </source>
</evidence>
<dbReference type="RefSeq" id="WP_075424075.1">
    <property type="nucleotide sequence ID" value="NZ_QGDI01000007.1"/>
</dbReference>
<proteinExistence type="predicted"/>
<sequence length="72" mass="8412">MTELRKEINYAVACVSEFADRHNMSQQDAFQYLYKYKAIAFLKENYEIEHTLSLDDALDDLFIICRNNGGTL</sequence>
<dbReference type="Pfam" id="PF12668">
    <property type="entry name" value="DUF3791"/>
    <property type="match status" value="1"/>
</dbReference>
<dbReference type="AlphaFoldDB" id="A0A1K1WRF1"/>
<comment type="caution">
    <text evidence="1">The sequence shown here is derived from an EMBL/GenBank/DDBJ whole genome shotgun (WGS) entry which is preliminary data.</text>
</comment>
<reference evidence="1 2" key="1">
    <citation type="submission" date="2018-05" db="EMBL/GenBank/DDBJ databases">
        <title>The Hungate 1000. A catalogue of reference genomes from the rumen microbiome.</title>
        <authorList>
            <person name="Kelly W."/>
        </authorList>
    </citation>
    <scope>NUCLEOTIDE SEQUENCE [LARGE SCALE GENOMIC DNA]</scope>
    <source>
        <strain evidence="1 2">SAb67</strain>
    </source>
</reference>
<dbReference type="EMBL" id="QGDI01000007">
    <property type="protein sequence ID" value="PWJ12200.1"/>
    <property type="molecule type" value="Genomic_DNA"/>
</dbReference>